<comment type="caution">
    <text evidence="24">The sequence shown here is derived from an EMBL/GenBank/DDBJ whole genome shotgun (WGS) entry which is preliminary data.</text>
</comment>
<evidence type="ECO:0000256" key="13">
    <source>
        <dbReference type="ARBA" id="ARBA00023286"/>
    </source>
</evidence>
<dbReference type="SMART" id="SM00079">
    <property type="entry name" value="PBPe"/>
    <property type="match status" value="1"/>
</dbReference>
<evidence type="ECO:0000256" key="2">
    <source>
        <dbReference type="ARBA" id="ARBA00022448"/>
    </source>
</evidence>
<keyword evidence="7" id="KW-0770">Synapse</keyword>
<dbReference type="Gene3D" id="3.40.50.2300">
    <property type="match status" value="2"/>
</dbReference>
<dbReference type="SUPFAM" id="SSF81324">
    <property type="entry name" value="Voltage-gated potassium channels"/>
    <property type="match status" value="1"/>
</dbReference>
<dbReference type="Pfam" id="PF00060">
    <property type="entry name" value="Lig_chan"/>
    <property type="match status" value="1"/>
</dbReference>
<feature type="binding site" evidence="17">
    <location>
        <position position="699"/>
    </location>
    <ligand>
        <name>L-glutamate</name>
        <dbReference type="ChEBI" id="CHEBI:29985"/>
    </ligand>
</feature>
<feature type="domain" description="Ionotropic glutamate receptor L-glutamate and glycine-binding" evidence="23">
    <location>
        <begin position="448"/>
        <end position="516"/>
    </location>
</feature>
<keyword evidence="12" id="KW-0628">Postsynaptic cell membrane</keyword>
<keyword evidence="4 20" id="KW-0812">Transmembrane</keyword>
<evidence type="ECO:0000256" key="20">
    <source>
        <dbReference type="SAM" id="Phobius"/>
    </source>
</evidence>
<evidence type="ECO:0000256" key="19">
    <source>
        <dbReference type="PIRSR" id="PIRSR601508-3"/>
    </source>
</evidence>
<dbReference type="GO" id="GO:0008328">
    <property type="term" value="C:ionotropic glutamate receptor complex"/>
    <property type="evidence" value="ECO:0007669"/>
    <property type="project" value="UniProtKB-ARBA"/>
</dbReference>
<proteinExistence type="inferred from homology"/>
<evidence type="ECO:0000256" key="7">
    <source>
        <dbReference type="ARBA" id="ARBA00023018"/>
    </source>
</evidence>
<feature type="site" description="Interaction with the cone snail toxin Con-ikot-ikot" evidence="18">
    <location>
        <position position="704"/>
    </location>
</feature>
<accession>A0A482VZS0</accession>
<dbReference type="EMBL" id="QDEB01048929">
    <property type="protein sequence ID" value="RZC37827.1"/>
    <property type="molecule type" value="Genomic_DNA"/>
</dbReference>
<keyword evidence="2" id="KW-0813">Transport</keyword>
<feature type="domain" description="Ionotropic glutamate receptor C-terminal" evidence="22">
    <location>
        <begin position="438"/>
        <end position="813"/>
    </location>
</feature>
<evidence type="ECO:0000256" key="1">
    <source>
        <dbReference type="ARBA" id="ARBA00008685"/>
    </source>
</evidence>
<evidence type="ECO:0000259" key="23">
    <source>
        <dbReference type="SMART" id="SM00918"/>
    </source>
</evidence>
<feature type="transmembrane region" description="Helical" evidence="20">
    <location>
        <begin position="648"/>
        <end position="668"/>
    </location>
</feature>
<dbReference type="FunFam" id="1.10.287.70:FF:000064">
    <property type="entry name" value="Glutamate receptor ionotropic, kainate"/>
    <property type="match status" value="1"/>
</dbReference>
<keyword evidence="8" id="KW-0406">Ion transport</keyword>
<keyword evidence="11" id="KW-0325">Glycoprotein</keyword>
<dbReference type="Gene3D" id="3.40.190.10">
    <property type="entry name" value="Periplasmic binding protein-like II"/>
    <property type="match status" value="2"/>
</dbReference>
<dbReference type="GO" id="GO:0004970">
    <property type="term" value="F:glutamate-gated receptor activity"/>
    <property type="evidence" value="ECO:0007669"/>
    <property type="project" value="UniProtKB-ARBA"/>
</dbReference>
<keyword evidence="9 20" id="KW-0472">Membrane</keyword>
<evidence type="ECO:0000256" key="15">
    <source>
        <dbReference type="ARBA" id="ARBA00034104"/>
    </source>
</evidence>
<dbReference type="PRINTS" id="PR00177">
    <property type="entry name" value="NMDARECEPTOR"/>
</dbReference>
<dbReference type="OrthoDB" id="5984008at2759"/>
<dbReference type="Pfam" id="PF01094">
    <property type="entry name" value="ANF_receptor"/>
    <property type="match status" value="1"/>
</dbReference>
<evidence type="ECO:0000256" key="5">
    <source>
        <dbReference type="ARBA" id="ARBA00022729"/>
    </source>
</evidence>
<evidence type="ECO:0000256" key="17">
    <source>
        <dbReference type="PIRSR" id="PIRSR601508-1"/>
    </source>
</evidence>
<keyword evidence="19" id="KW-1015">Disulfide bond</keyword>
<feature type="chain" id="PRO_5019740923" description="Glutamate receptor 1" evidence="21">
    <location>
        <begin position="24"/>
        <end position="941"/>
    </location>
</feature>
<feature type="site" description="Interaction with the cone snail toxin Con-ikot-ikot" evidence="18">
    <location>
        <position position="796"/>
    </location>
</feature>
<dbReference type="Gene3D" id="1.10.287.70">
    <property type="match status" value="1"/>
</dbReference>
<evidence type="ECO:0000256" key="11">
    <source>
        <dbReference type="ARBA" id="ARBA00023180"/>
    </source>
</evidence>
<dbReference type="SUPFAM" id="SSF53850">
    <property type="entry name" value="Periplasmic binding protein-like II"/>
    <property type="match status" value="1"/>
</dbReference>
<evidence type="ECO:0000256" key="21">
    <source>
        <dbReference type="SAM" id="SignalP"/>
    </source>
</evidence>
<evidence type="ECO:0000256" key="8">
    <source>
        <dbReference type="ARBA" id="ARBA00023065"/>
    </source>
</evidence>
<comment type="similarity">
    <text evidence="1">Belongs to the glutamate-gated ion channel (TC 1.A.10.1) family.</text>
</comment>
<dbReference type="PANTHER" id="PTHR18966">
    <property type="entry name" value="IONOTROPIC GLUTAMATE RECEPTOR"/>
    <property type="match status" value="1"/>
</dbReference>
<dbReference type="SMART" id="SM00918">
    <property type="entry name" value="Lig_chan-Glu_bd"/>
    <property type="match status" value="1"/>
</dbReference>
<dbReference type="AlphaFoldDB" id="A0A482VZS0"/>
<dbReference type="CDD" id="cd06382">
    <property type="entry name" value="PBP1_iGluR_Kainate"/>
    <property type="match status" value="1"/>
</dbReference>
<evidence type="ECO:0000256" key="4">
    <source>
        <dbReference type="ARBA" id="ARBA00022692"/>
    </source>
</evidence>
<dbReference type="InterPro" id="IPR028082">
    <property type="entry name" value="Peripla_BP_I"/>
</dbReference>
<evidence type="ECO:0000256" key="6">
    <source>
        <dbReference type="ARBA" id="ARBA00022989"/>
    </source>
</evidence>
<evidence type="ECO:0000313" key="25">
    <source>
        <dbReference type="Proteomes" id="UP000292052"/>
    </source>
</evidence>
<feature type="site" description="Crucial to convey clamshell closure to channel opening" evidence="18">
    <location>
        <position position="677"/>
    </location>
</feature>
<keyword evidence="5 21" id="KW-0732">Signal</keyword>
<feature type="binding site" evidence="17">
    <location>
        <position position="527"/>
    </location>
    <ligand>
        <name>L-glutamate</name>
        <dbReference type="ChEBI" id="CHEBI:29985"/>
    </ligand>
</feature>
<feature type="binding site" evidence="17">
    <location>
        <position position="532"/>
    </location>
    <ligand>
        <name>L-glutamate</name>
        <dbReference type="ChEBI" id="CHEBI:29985"/>
    </ligand>
</feature>
<keyword evidence="14" id="KW-0407">Ion channel</keyword>
<dbReference type="SUPFAM" id="SSF53822">
    <property type="entry name" value="Periplasmic binding protein-like I"/>
    <property type="match status" value="1"/>
</dbReference>
<organism evidence="24 25">
    <name type="scientific">Asbolus verrucosus</name>
    <name type="common">Desert ironclad beetle</name>
    <dbReference type="NCBI Taxonomy" id="1661398"/>
    <lineage>
        <taxon>Eukaryota</taxon>
        <taxon>Metazoa</taxon>
        <taxon>Ecdysozoa</taxon>
        <taxon>Arthropoda</taxon>
        <taxon>Hexapoda</taxon>
        <taxon>Insecta</taxon>
        <taxon>Pterygota</taxon>
        <taxon>Neoptera</taxon>
        <taxon>Endopterygota</taxon>
        <taxon>Coleoptera</taxon>
        <taxon>Polyphaga</taxon>
        <taxon>Cucujiformia</taxon>
        <taxon>Tenebrionidae</taxon>
        <taxon>Pimeliinae</taxon>
        <taxon>Asbolus</taxon>
    </lineage>
</organism>
<evidence type="ECO:0000256" key="9">
    <source>
        <dbReference type="ARBA" id="ARBA00023136"/>
    </source>
</evidence>
<dbReference type="FunFam" id="3.40.190.10:FF:000061">
    <property type="entry name" value="Glutamate receptor, ionotropic kainate"/>
    <property type="match status" value="1"/>
</dbReference>
<feature type="disulfide bond" evidence="19">
    <location>
        <begin position="762"/>
        <end position="820"/>
    </location>
</feature>
<comment type="subcellular location">
    <subcellularLocation>
        <location evidence="15">Postsynaptic cell membrane</location>
        <topology evidence="15">Multi-pass membrane protein</topology>
    </subcellularLocation>
</comment>
<dbReference type="InterPro" id="IPR001828">
    <property type="entry name" value="ANF_lig-bd_rcpt"/>
</dbReference>
<dbReference type="Proteomes" id="UP000292052">
    <property type="component" value="Unassembled WGS sequence"/>
</dbReference>
<evidence type="ECO:0000256" key="16">
    <source>
        <dbReference type="ARBA" id="ARBA00072754"/>
    </source>
</evidence>
<evidence type="ECO:0000256" key="10">
    <source>
        <dbReference type="ARBA" id="ARBA00023170"/>
    </source>
</evidence>
<evidence type="ECO:0000256" key="12">
    <source>
        <dbReference type="ARBA" id="ARBA00023257"/>
    </source>
</evidence>
<feature type="transmembrane region" description="Helical" evidence="20">
    <location>
        <begin position="832"/>
        <end position="860"/>
    </location>
</feature>
<keyword evidence="25" id="KW-1185">Reference proteome</keyword>
<dbReference type="InterPro" id="IPR015683">
    <property type="entry name" value="Ionotropic_Glu_rcpt"/>
</dbReference>
<feature type="transmembrane region" description="Helical" evidence="20">
    <location>
        <begin position="572"/>
        <end position="591"/>
    </location>
</feature>
<keyword evidence="10 24" id="KW-0675">Receptor</keyword>
<sequence length="941" mass="106738">MKIVYQNVVWLLSFVAYNYLCFANKQNAITVGAFFSEENSQARLAFESAIYTTNLMQDNVHYNPHVEVIPKMDSFQCSKILCNLTQHYGMAGIFGPPSLTTTPIVQSICANLEIPHIQINWRPSTPFSERDTFLNFHPDPELLFQGLAVIVKSLQWRSFVVLYESNEGLIRLQDVLKIQNYNKDNKYNTILVKQLGPGPDHRHVKYFVDVLYLLSLFRPLLKEIHNSTETHIILDCAIESTIDVLKQAKEVKLLESVNSYFLTNLDAHTLDFSVLDTAANITTVRIINPGDPNFERALQNWQQYADVHYPELNINLKPFSIKTETALMHDAVQMFIRGVNELHLTGAIEPQKLGCHSGHRWRDGLRISSYLKAKIDPSGITGPVKFDPVGRRINFTVYLVEDNTVIAEWHANNPESINHLRSENDTLSASIKSLQKGVVIVSSRLGPPYLMERKPRYEGEIITGNDRYEGFSMDLIKAIADVLGFKFEFKLAKDGKYGNYDPKKKEWNGLIKDLLDGKAHLAICDLTITHQRREVVDFSMPFMRLGISILYKKAEMKDINMFAFLDPFSIEVWIYTATLYLAISVIIYFVARMAPGDWENPHPCDENPEELENIWDLKNCLWLTLGSIMTQGCDILPKGISSRMIASMWWFFSLIMTSSYTANLAAFLTTDKLESSIGSAEDLAKQTKIKYGTVEGGATQAFFKESNYSTFQRMWTNMAQSKPSVFEKNNGDGVRRVQTTKNRMYAFLMESSQIEYEIETKCDLKQIGGWLDSKGYGIAMPIDYPYRSAINTAILKLQEETKLTQLKNKWWKKMRTEPSCPKGSSEEKSAELALANVGGVFLVLAIGVSIAFCISVLEFLWNVRNVSVEEHLTYLEALKVELIFALNVWITKKKTKPKISESSSSHSGGDAKSIAQSILHGAGSFLHLNMLNKIGTPSRDE</sequence>
<evidence type="ECO:0000256" key="18">
    <source>
        <dbReference type="PIRSR" id="PIRSR601508-2"/>
    </source>
</evidence>
<dbReference type="InterPro" id="IPR019594">
    <property type="entry name" value="Glu/Gly-bd"/>
</dbReference>
<keyword evidence="3" id="KW-1003">Cell membrane</keyword>
<dbReference type="FunFam" id="3.40.190.10:FF:000178">
    <property type="entry name" value="Glutamate receptor subunit"/>
    <property type="match status" value="1"/>
</dbReference>
<name>A0A482VZS0_ASBVE</name>
<protein>
    <recommendedName>
        <fullName evidence="16">Glutamate receptor 1</fullName>
    </recommendedName>
</protein>
<evidence type="ECO:0000313" key="24">
    <source>
        <dbReference type="EMBL" id="RZC37827.1"/>
    </source>
</evidence>
<evidence type="ECO:0000256" key="3">
    <source>
        <dbReference type="ARBA" id="ARBA00022475"/>
    </source>
</evidence>
<dbReference type="InterPro" id="IPR001508">
    <property type="entry name" value="Iono_Glu_rcpt_met"/>
</dbReference>
<feature type="signal peptide" evidence="21">
    <location>
        <begin position="1"/>
        <end position="23"/>
    </location>
</feature>
<dbReference type="InterPro" id="IPR001320">
    <property type="entry name" value="Iontro_rcpt_C"/>
</dbReference>
<gene>
    <name evidence="24" type="ORF">BDFB_006272</name>
</gene>
<dbReference type="Pfam" id="PF10613">
    <property type="entry name" value="Lig_chan-Glu_bd"/>
    <property type="match status" value="1"/>
</dbReference>
<evidence type="ECO:0000259" key="22">
    <source>
        <dbReference type="SMART" id="SM00079"/>
    </source>
</evidence>
<dbReference type="GO" id="GO:0045211">
    <property type="term" value="C:postsynaptic membrane"/>
    <property type="evidence" value="ECO:0007669"/>
    <property type="project" value="UniProtKB-SubCell"/>
</dbReference>
<keyword evidence="13" id="KW-1071">Ligand-gated ion channel</keyword>
<keyword evidence="6 20" id="KW-1133">Transmembrane helix</keyword>
<feature type="binding site" evidence="17">
    <location>
        <position position="750"/>
    </location>
    <ligand>
        <name>L-glutamate</name>
        <dbReference type="ChEBI" id="CHEBI:29985"/>
    </ligand>
</feature>
<evidence type="ECO:0000256" key="14">
    <source>
        <dbReference type="ARBA" id="ARBA00023303"/>
    </source>
</evidence>
<reference evidence="24 25" key="1">
    <citation type="submission" date="2017-03" db="EMBL/GenBank/DDBJ databases">
        <title>Genome of the blue death feigning beetle - Asbolus verrucosus.</title>
        <authorList>
            <person name="Rider S.D."/>
        </authorList>
    </citation>
    <scope>NUCLEOTIDE SEQUENCE [LARGE SCALE GENOMIC DNA]</scope>
    <source>
        <strain evidence="24">Butters</strain>
        <tissue evidence="24">Head and leg muscle</tissue>
    </source>
</reference>